<dbReference type="InterPro" id="IPR011060">
    <property type="entry name" value="RibuloseP-bd_barrel"/>
</dbReference>
<dbReference type="OrthoDB" id="9786954at2"/>
<dbReference type="SUPFAM" id="SSF51366">
    <property type="entry name" value="Ribulose-phoshate binding barrel"/>
    <property type="match status" value="1"/>
</dbReference>
<dbReference type="Proteomes" id="UP000183469">
    <property type="component" value="Unassembled WGS sequence"/>
</dbReference>
<evidence type="ECO:0000256" key="6">
    <source>
        <dbReference type="ARBA" id="ARBA00022822"/>
    </source>
</evidence>
<evidence type="ECO:0000256" key="5">
    <source>
        <dbReference type="ARBA" id="ARBA00022605"/>
    </source>
</evidence>
<keyword evidence="6 9" id="KW-0822">Tryptophan biosynthesis</keyword>
<sequence>MRAKICKITDLFTALNAEDAGADFLGFVFDDKSDAYISPLRVEVIAQQIKIARLVGVFRDEDLKTVNHWANKIDLDYVQLDGDEDAEYARKVDRPVIKSFRYDDKFSAERAMEYPAEMIRLDFGGQLMLGFDRKKAIRDICAVNKSVILAGDVDPKKVKKLCLKLQPYAFDSPIGMNGAYGIKDFLRHLKGNAQDEVIRHYGYSMA</sequence>
<protein>
    <recommendedName>
        <fullName evidence="4 9">N-(5'-phosphoribosyl)anthranilate isomerase</fullName>
        <shortName evidence="9">PRAI</shortName>
        <ecNumber evidence="3 9">5.3.1.24</ecNumber>
    </recommendedName>
</protein>
<keyword evidence="5 9" id="KW-0028">Amino-acid biosynthesis</keyword>
<evidence type="ECO:0000256" key="8">
    <source>
        <dbReference type="ARBA" id="ARBA00023235"/>
    </source>
</evidence>
<evidence type="ECO:0000256" key="4">
    <source>
        <dbReference type="ARBA" id="ARBA00022272"/>
    </source>
</evidence>
<comment type="catalytic activity">
    <reaction evidence="1 9">
        <text>N-(5-phospho-beta-D-ribosyl)anthranilate = 1-(2-carboxyphenylamino)-1-deoxy-D-ribulose 5-phosphate</text>
        <dbReference type="Rhea" id="RHEA:21540"/>
        <dbReference type="ChEBI" id="CHEBI:18277"/>
        <dbReference type="ChEBI" id="CHEBI:58613"/>
        <dbReference type="EC" id="5.3.1.24"/>
    </reaction>
</comment>
<comment type="similarity">
    <text evidence="9">Belongs to the TrpF family.</text>
</comment>
<evidence type="ECO:0000259" key="10">
    <source>
        <dbReference type="Pfam" id="PF00697"/>
    </source>
</evidence>
<keyword evidence="7 9" id="KW-0057">Aromatic amino acid biosynthesis</keyword>
<evidence type="ECO:0000256" key="1">
    <source>
        <dbReference type="ARBA" id="ARBA00001164"/>
    </source>
</evidence>
<evidence type="ECO:0000256" key="7">
    <source>
        <dbReference type="ARBA" id="ARBA00023141"/>
    </source>
</evidence>
<dbReference type="InterPro" id="IPR044643">
    <property type="entry name" value="TrpF_fam"/>
</dbReference>
<name>A0A1H3VSC1_SELRU</name>
<organism evidence="11 12">
    <name type="scientific">Selenomonas ruminantium</name>
    <dbReference type="NCBI Taxonomy" id="971"/>
    <lineage>
        <taxon>Bacteria</taxon>
        <taxon>Bacillati</taxon>
        <taxon>Bacillota</taxon>
        <taxon>Negativicutes</taxon>
        <taxon>Selenomonadales</taxon>
        <taxon>Selenomonadaceae</taxon>
        <taxon>Selenomonas</taxon>
    </lineage>
</organism>
<dbReference type="PANTHER" id="PTHR42894:SF1">
    <property type="entry name" value="N-(5'-PHOSPHORIBOSYL)ANTHRANILATE ISOMERASE"/>
    <property type="match status" value="1"/>
</dbReference>
<accession>A0A1H3VSC1</accession>
<feature type="domain" description="N-(5'phosphoribosyl) anthranilate isomerase (PRAI)" evidence="10">
    <location>
        <begin position="3"/>
        <end position="184"/>
    </location>
</feature>
<dbReference type="AlphaFoldDB" id="A0A1H3VSC1"/>
<comment type="pathway">
    <text evidence="2 9">Amino-acid biosynthesis; L-tryptophan biosynthesis; L-tryptophan from chorismate: step 3/5.</text>
</comment>
<dbReference type="GO" id="GO:0000162">
    <property type="term" value="P:L-tryptophan biosynthetic process"/>
    <property type="evidence" value="ECO:0007669"/>
    <property type="project" value="UniProtKB-UniRule"/>
</dbReference>
<dbReference type="InterPro" id="IPR013785">
    <property type="entry name" value="Aldolase_TIM"/>
</dbReference>
<dbReference type="EC" id="5.3.1.24" evidence="3 9"/>
<dbReference type="Pfam" id="PF00697">
    <property type="entry name" value="PRAI"/>
    <property type="match status" value="1"/>
</dbReference>
<dbReference type="HAMAP" id="MF_00135">
    <property type="entry name" value="PRAI"/>
    <property type="match status" value="1"/>
</dbReference>
<reference evidence="11 12" key="1">
    <citation type="submission" date="2016-10" db="EMBL/GenBank/DDBJ databases">
        <authorList>
            <person name="de Groot N.N."/>
        </authorList>
    </citation>
    <scope>NUCLEOTIDE SEQUENCE [LARGE SCALE GENOMIC DNA]</scope>
    <source>
        <strain evidence="11 12">DSM 2872</strain>
    </source>
</reference>
<keyword evidence="8 9" id="KW-0413">Isomerase</keyword>
<evidence type="ECO:0000313" key="11">
    <source>
        <dbReference type="EMBL" id="SDZ77134.1"/>
    </source>
</evidence>
<proteinExistence type="inferred from homology"/>
<gene>
    <name evidence="9" type="primary">trpF</name>
    <name evidence="11" type="ORF">SAMN05660648_00492</name>
</gene>
<evidence type="ECO:0000313" key="12">
    <source>
        <dbReference type="Proteomes" id="UP000183469"/>
    </source>
</evidence>
<dbReference type="GO" id="GO:0004640">
    <property type="term" value="F:phosphoribosylanthranilate isomerase activity"/>
    <property type="evidence" value="ECO:0007669"/>
    <property type="project" value="UniProtKB-UniRule"/>
</dbReference>
<dbReference type="Gene3D" id="3.20.20.70">
    <property type="entry name" value="Aldolase class I"/>
    <property type="match status" value="1"/>
</dbReference>
<dbReference type="UniPathway" id="UPA00035">
    <property type="reaction ID" value="UER00042"/>
</dbReference>
<dbReference type="EMBL" id="FNQG01000002">
    <property type="protein sequence ID" value="SDZ77134.1"/>
    <property type="molecule type" value="Genomic_DNA"/>
</dbReference>
<dbReference type="InterPro" id="IPR001240">
    <property type="entry name" value="PRAI_dom"/>
</dbReference>
<dbReference type="RefSeq" id="WP_074670627.1">
    <property type="nucleotide sequence ID" value="NZ_FNQG01000002.1"/>
</dbReference>
<evidence type="ECO:0000256" key="2">
    <source>
        <dbReference type="ARBA" id="ARBA00004664"/>
    </source>
</evidence>
<evidence type="ECO:0000256" key="9">
    <source>
        <dbReference type="HAMAP-Rule" id="MF_00135"/>
    </source>
</evidence>
<dbReference type="PANTHER" id="PTHR42894">
    <property type="entry name" value="N-(5'-PHOSPHORIBOSYL)ANTHRANILATE ISOMERASE"/>
    <property type="match status" value="1"/>
</dbReference>
<evidence type="ECO:0000256" key="3">
    <source>
        <dbReference type="ARBA" id="ARBA00012572"/>
    </source>
</evidence>